<dbReference type="EMBL" id="NBIV01000363">
    <property type="protein sequence ID" value="PXF40067.1"/>
    <property type="molecule type" value="Genomic_DNA"/>
</dbReference>
<protein>
    <submittedName>
        <fullName evidence="1">Uncharacterized protein</fullName>
    </submittedName>
</protein>
<reference evidence="1 2" key="1">
    <citation type="journal article" date="2018" name="Mol. Biol. Evol.">
        <title>Analysis of the draft genome of the red seaweed Gracilariopsis chorda provides insights into genome size evolution in Rhodophyta.</title>
        <authorList>
            <person name="Lee J."/>
            <person name="Yang E.C."/>
            <person name="Graf L."/>
            <person name="Yang J.H."/>
            <person name="Qiu H."/>
            <person name="Zel Zion U."/>
            <person name="Chan C.X."/>
            <person name="Stephens T.G."/>
            <person name="Weber A.P.M."/>
            <person name="Boo G.H."/>
            <person name="Boo S.M."/>
            <person name="Kim K.M."/>
            <person name="Shin Y."/>
            <person name="Jung M."/>
            <person name="Lee S.J."/>
            <person name="Yim H.S."/>
            <person name="Lee J.H."/>
            <person name="Bhattacharya D."/>
            <person name="Yoon H.S."/>
        </authorList>
    </citation>
    <scope>NUCLEOTIDE SEQUENCE [LARGE SCALE GENOMIC DNA]</scope>
    <source>
        <strain evidence="1 2">SKKU-2015</strain>
        <tissue evidence="1">Whole body</tissue>
    </source>
</reference>
<dbReference type="AlphaFoldDB" id="A0A2V3IDC4"/>
<accession>A0A2V3IDC4</accession>
<comment type="caution">
    <text evidence="1">The sequence shown here is derived from an EMBL/GenBank/DDBJ whole genome shotgun (WGS) entry which is preliminary data.</text>
</comment>
<gene>
    <name evidence="1" type="ORF">BWQ96_10218</name>
</gene>
<organism evidence="1 2">
    <name type="scientific">Gracilariopsis chorda</name>
    <dbReference type="NCBI Taxonomy" id="448386"/>
    <lineage>
        <taxon>Eukaryota</taxon>
        <taxon>Rhodophyta</taxon>
        <taxon>Florideophyceae</taxon>
        <taxon>Rhodymeniophycidae</taxon>
        <taxon>Gracilariales</taxon>
        <taxon>Gracilariaceae</taxon>
        <taxon>Gracilariopsis</taxon>
    </lineage>
</organism>
<proteinExistence type="predicted"/>
<name>A0A2V3IDC4_9FLOR</name>
<keyword evidence="2" id="KW-1185">Reference proteome</keyword>
<sequence>MHLYYKRISQLAHFSPCSFLKHGEKCLGCSCHSDKFETKVTATQFYDIVHVLQDEQMQTIEDAGGETMTNVYNYQDEIEGEAAAQLLDIITNNGGVEFGSNAGDQMDDEYNDVLHFIARNEVVREEKALDFLNA</sequence>
<evidence type="ECO:0000313" key="1">
    <source>
        <dbReference type="EMBL" id="PXF40067.1"/>
    </source>
</evidence>
<evidence type="ECO:0000313" key="2">
    <source>
        <dbReference type="Proteomes" id="UP000247409"/>
    </source>
</evidence>
<dbReference type="Proteomes" id="UP000247409">
    <property type="component" value="Unassembled WGS sequence"/>
</dbReference>